<dbReference type="SUPFAM" id="SSF53649">
    <property type="entry name" value="Alkaline phosphatase-like"/>
    <property type="match status" value="1"/>
</dbReference>
<sequence>MNHFEKSLIILAAGSLLALGYACSPTEKEKPAKPNIIFIMTDDHAFQTLSAYDDRYINTPNLDRIAEHGAIFTNSFVANSICAPSRAVMLTGKHSHANGQIDNSTSFDGSQQTFPKLLRQNGYQTALIGKWHLKSEPTGFDYWNILPGQGSYYNPDFIGKDGTQQYKGYVTDLITDFSIDWLDQHNQEDPFCLLVHHKAVHRVWMPDTAHLDEFADKTYPLPDNFYDDYEGRKAAAEQHLSIRTEDMDVVYDLKMADQEGDIETRLSNAYRNGAYARLNPEQKAKWDAHFDPIIEDFKKANLSGKNLSEWKYQRYMRDYLACVRSLDNNVGRLMDYLEQEGLLENTLVVYTSDQGFYMGEHGWFDKRFIYEESLRTPLLMHFPKGYSDKGQIPQLVQNIDYAPTFLDMAGIEIPGDMHGRSLVPLFGNNNPENWRDAIYYHYYEFPNEHMVKRHYGIRTHRYKLIHFYYDIDQWELYDLKNDPHEMQNLIDDPEYQDEIKRLKKELKELIIKYNDHKALKIFEGEMEVTE</sequence>
<dbReference type="PANTHER" id="PTHR43108">
    <property type="entry name" value="N-ACETYLGLUCOSAMINE-6-SULFATASE FAMILY MEMBER"/>
    <property type="match status" value="1"/>
</dbReference>
<evidence type="ECO:0000256" key="2">
    <source>
        <dbReference type="ARBA" id="ARBA00022801"/>
    </source>
</evidence>
<dbReference type="EMBL" id="QEWP01000003">
    <property type="protein sequence ID" value="PWE00394.1"/>
    <property type="molecule type" value="Genomic_DNA"/>
</dbReference>
<dbReference type="InterPro" id="IPR017850">
    <property type="entry name" value="Alkaline_phosphatase_core_sf"/>
</dbReference>
<proteinExistence type="inferred from homology"/>
<dbReference type="CDD" id="cd16031">
    <property type="entry name" value="G6S_like"/>
    <property type="match status" value="1"/>
</dbReference>
<protein>
    <submittedName>
        <fullName evidence="5">Sulfatase</fullName>
    </submittedName>
</protein>
<keyword evidence="2" id="KW-0378">Hydrolase</keyword>
<reference evidence="5 6" key="1">
    <citation type="submission" date="2018-05" db="EMBL/GenBank/DDBJ databases">
        <title>Marinilabilia rubrum sp. nov., isolated from saltern sediment.</title>
        <authorList>
            <person name="Zhang R."/>
        </authorList>
    </citation>
    <scope>NUCLEOTIDE SEQUENCE [LARGE SCALE GENOMIC DNA]</scope>
    <source>
        <strain evidence="5 6">WTE16</strain>
    </source>
</reference>
<dbReference type="Pfam" id="PF16347">
    <property type="entry name" value="SGSH_C"/>
    <property type="match status" value="1"/>
</dbReference>
<feature type="coiled-coil region" evidence="3">
    <location>
        <begin position="492"/>
        <end position="519"/>
    </location>
</feature>
<dbReference type="OrthoDB" id="9765065at2"/>
<gene>
    <name evidence="5" type="ORF">DDZ16_05505</name>
</gene>
<dbReference type="Gene3D" id="3.40.720.10">
    <property type="entry name" value="Alkaline Phosphatase, subunit A"/>
    <property type="match status" value="1"/>
</dbReference>
<dbReference type="PROSITE" id="PS00149">
    <property type="entry name" value="SULFATASE_2"/>
    <property type="match status" value="1"/>
</dbReference>
<evidence type="ECO:0000259" key="4">
    <source>
        <dbReference type="Pfam" id="PF16347"/>
    </source>
</evidence>
<dbReference type="Proteomes" id="UP000244956">
    <property type="component" value="Unassembled WGS sequence"/>
</dbReference>
<accession>A0A2U2BBE3</accession>
<organism evidence="5 6">
    <name type="scientific">Marinilabilia rubra</name>
    <dbReference type="NCBI Taxonomy" id="2162893"/>
    <lineage>
        <taxon>Bacteria</taxon>
        <taxon>Pseudomonadati</taxon>
        <taxon>Bacteroidota</taxon>
        <taxon>Bacteroidia</taxon>
        <taxon>Marinilabiliales</taxon>
        <taxon>Marinilabiliaceae</taxon>
        <taxon>Marinilabilia</taxon>
    </lineage>
</organism>
<dbReference type="GO" id="GO:0016787">
    <property type="term" value="F:hydrolase activity"/>
    <property type="evidence" value="ECO:0007669"/>
    <property type="project" value="UniProtKB-KW"/>
</dbReference>
<dbReference type="PROSITE" id="PS00523">
    <property type="entry name" value="SULFATASE_1"/>
    <property type="match status" value="1"/>
</dbReference>
<dbReference type="AlphaFoldDB" id="A0A2U2BBE3"/>
<name>A0A2U2BBE3_9BACT</name>
<dbReference type="PROSITE" id="PS51257">
    <property type="entry name" value="PROKAR_LIPOPROTEIN"/>
    <property type="match status" value="1"/>
</dbReference>
<dbReference type="InterPro" id="IPR032506">
    <property type="entry name" value="SGSH_C"/>
</dbReference>
<evidence type="ECO:0000256" key="3">
    <source>
        <dbReference type="SAM" id="Coils"/>
    </source>
</evidence>
<comment type="caution">
    <text evidence="5">The sequence shown here is derived from an EMBL/GenBank/DDBJ whole genome shotgun (WGS) entry which is preliminary data.</text>
</comment>
<comment type="similarity">
    <text evidence="1">Belongs to the sulfatase family.</text>
</comment>
<feature type="domain" description="N-sulphoglucosamine sulphohydrolase C-terminal" evidence="4">
    <location>
        <begin position="359"/>
        <end position="510"/>
    </location>
</feature>
<keyword evidence="3" id="KW-0175">Coiled coil</keyword>
<evidence type="ECO:0000256" key="1">
    <source>
        <dbReference type="ARBA" id="ARBA00008779"/>
    </source>
</evidence>
<dbReference type="PANTHER" id="PTHR43108:SF6">
    <property type="entry name" value="N-SULPHOGLUCOSAMINE SULPHOHYDROLASE"/>
    <property type="match status" value="1"/>
</dbReference>
<dbReference type="InterPro" id="IPR024607">
    <property type="entry name" value="Sulfatase_CS"/>
</dbReference>
<dbReference type="RefSeq" id="WP_109263433.1">
    <property type="nucleotide sequence ID" value="NZ_QEWP01000003.1"/>
</dbReference>
<evidence type="ECO:0000313" key="5">
    <source>
        <dbReference type="EMBL" id="PWE00394.1"/>
    </source>
</evidence>
<evidence type="ECO:0000313" key="6">
    <source>
        <dbReference type="Proteomes" id="UP000244956"/>
    </source>
</evidence>
<keyword evidence="6" id="KW-1185">Reference proteome</keyword>